<keyword evidence="2" id="KW-1185">Reference proteome</keyword>
<dbReference type="EMBL" id="JANBUJ010001387">
    <property type="protein sequence ID" value="KAJ2767591.1"/>
    <property type="molecule type" value="Genomic_DNA"/>
</dbReference>
<sequence length="585" mass="61381">MSSRHFDTPEGRWTLVSEFSTEEAANQFAPHLAPSLGGDDLSAGAGDSTPATPATPSSAKFGSAGAAMAGSGVMFSEPQAGGSAAGARAGPPPMAAPSPQSPAHQLANRPTFVTVFHSAAAAATGECAETGRGAAGLGSSASDSLGSRGHGFRQGVKGLAGPSSNGAAGRGIVSKSTSAFVSRVITSENMARWIVNDSGQSAYFLFNAPRSMVLVGRQPQGEGGCGGGETLARLDLVSNTPLCYDVNQNTRSENRLDTIMGFVQGNMIWYEAISGKYVRLNKNSGYSPAITSVRWIPGSDSLFMAGTADGGVMIMDCTKDEFCAPTMVPTAGRAHMGMFVSSSPHKPKCNPVVYWRLGARPITSIAFAPDGQHVAVASEDGGLRIIDYLAEVLEDVYLSYFGGLSCCAWSADAKYVVAGGKDDLISIWCYDSQCIVARCQGHESWVADIVFDPAGNEDGDTYRFMSVGDDARLLVWDFSLAALHHPRAHAPRDGSPSKGADLAATAADELHLRGRPHSGDAPSDIVRRRMPEGAVAVLQPLMSEAIHDAPLSSLHFSRSLLVTACRRGVVKVWQRPAPFDLATHL</sequence>
<organism evidence="1 2">
    <name type="scientific">Coemansia nantahalensis</name>
    <dbReference type="NCBI Taxonomy" id="2789366"/>
    <lineage>
        <taxon>Eukaryota</taxon>
        <taxon>Fungi</taxon>
        <taxon>Fungi incertae sedis</taxon>
        <taxon>Zoopagomycota</taxon>
        <taxon>Kickxellomycotina</taxon>
        <taxon>Kickxellomycetes</taxon>
        <taxon>Kickxellales</taxon>
        <taxon>Kickxellaceae</taxon>
        <taxon>Coemansia</taxon>
    </lineage>
</organism>
<accession>A0ACC1JUK0</accession>
<evidence type="ECO:0000313" key="1">
    <source>
        <dbReference type="EMBL" id="KAJ2767591.1"/>
    </source>
</evidence>
<proteinExistence type="predicted"/>
<name>A0ACC1JUK0_9FUNG</name>
<protein>
    <submittedName>
        <fullName evidence="1">Uncharacterized protein</fullName>
    </submittedName>
</protein>
<dbReference type="Proteomes" id="UP001140234">
    <property type="component" value="Unassembled WGS sequence"/>
</dbReference>
<gene>
    <name evidence="1" type="ORF">IWQ57_003892</name>
</gene>
<evidence type="ECO:0000313" key="2">
    <source>
        <dbReference type="Proteomes" id="UP001140234"/>
    </source>
</evidence>
<reference evidence="1" key="1">
    <citation type="submission" date="2022-07" db="EMBL/GenBank/DDBJ databases">
        <title>Phylogenomic reconstructions and comparative analyses of Kickxellomycotina fungi.</title>
        <authorList>
            <person name="Reynolds N.K."/>
            <person name="Stajich J.E."/>
            <person name="Barry K."/>
            <person name="Grigoriev I.V."/>
            <person name="Crous P."/>
            <person name="Smith M.E."/>
        </authorList>
    </citation>
    <scope>NUCLEOTIDE SEQUENCE</scope>
    <source>
        <strain evidence="1">CBS 109366</strain>
    </source>
</reference>
<comment type="caution">
    <text evidence="1">The sequence shown here is derived from an EMBL/GenBank/DDBJ whole genome shotgun (WGS) entry which is preliminary data.</text>
</comment>